<evidence type="ECO:0000313" key="3">
    <source>
        <dbReference type="Proteomes" id="UP001375743"/>
    </source>
</evidence>
<name>A0ABU8XS57_9PROT</name>
<evidence type="ECO:0000256" key="1">
    <source>
        <dbReference type="SAM" id="Phobius"/>
    </source>
</evidence>
<keyword evidence="3" id="KW-1185">Reference proteome</keyword>
<organism evidence="2 3">
    <name type="scientific">Benzoatithermus flavus</name>
    <dbReference type="NCBI Taxonomy" id="3108223"/>
    <lineage>
        <taxon>Bacteria</taxon>
        <taxon>Pseudomonadati</taxon>
        <taxon>Pseudomonadota</taxon>
        <taxon>Alphaproteobacteria</taxon>
        <taxon>Geminicoccales</taxon>
        <taxon>Geminicoccaceae</taxon>
        <taxon>Benzoatithermus</taxon>
    </lineage>
</organism>
<gene>
    <name evidence="2" type="ORF">U1T56_12885</name>
</gene>
<keyword evidence="1" id="KW-1133">Transmembrane helix</keyword>
<dbReference type="Pfam" id="PF05545">
    <property type="entry name" value="FixQ"/>
    <property type="match status" value="1"/>
</dbReference>
<feature type="transmembrane region" description="Helical" evidence="1">
    <location>
        <begin position="12"/>
        <end position="29"/>
    </location>
</feature>
<dbReference type="InterPro" id="IPR008621">
    <property type="entry name" value="Cbb3-typ_cyt_oxidase_comp"/>
</dbReference>
<dbReference type="RefSeq" id="WP_418159902.1">
    <property type="nucleotide sequence ID" value="NZ_JBBLZC010000012.1"/>
</dbReference>
<proteinExistence type="predicted"/>
<comment type="caution">
    <text evidence="2">The sequence shown here is derived from an EMBL/GenBank/DDBJ whole genome shotgun (WGS) entry which is preliminary data.</text>
</comment>
<sequence length="55" mass="6619">MESILPILKQFWLVWTFLLFAGIVAWAYWPGRKQEMEDHARIPFRDEEMKNGHQG</sequence>
<keyword evidence="1" id="KW-0472">Membrane</keyword>
<dbReference type="CDD" id="cd01324">
    <property type="entry name" value="cbb3_Oxidase_CcoQ"/>
    <property type="match status" value="1"/>
</dbReference>
<evidence type="ECO:0000313" key="2">
    <source>
        <dbReference type="EMBL" id="MEK0084052.1"/>
    </source>
</evidence>
<dbReference type="Proteomes" id="UP001375743">
    <property type="component" value="Unassembled WGS sequence"/>
</dbReference>
<keyword evidence="1" id="KW-0812">Transmembrane</keyword>
<accession>A0ABU8XS57</accession>
<protein>
    <submittedName>
        <fullName evidence="2">Cbb3-type cytochrome c oxidase subunit 3</fullName>
    </submittedName>
</protein>
<reference evidence="2 3" key="1">
    <citation type="submission" date="2024-01" db="EMBL/GenBank/DDBJ databases">
        <title>Multi-omics insights into the function and evolution of sodium benzoate biodegradation pathways in Benzoatithermus flavus gen. nov., sp. nov. from hot spring.</title>
        <authorList>
            <person name="Hu C.-J."/>
            <person name="Li W.-J."/>
        </authorList>
    </citation>
    <scope>NUCLEOTIDE SEQUENCE [LARGE SCALE GENOMIC DNA]</scope>
    <source>
        <strain evidence="2 3">SYSU G07066</strain>
    </source>
</reference>
<dbReference type="EMBL" id="JBBLZC010000012">
    <property type="protein sequence ID" value="MEK0084052.1"/>
    <property type="molecule type" value="Genomic_DNA"/>
</dbReference>